<name>A0ACA9QFZ4_9GLOM</name>
<dbReference type="Proteomes" id="UP000789525">
    <property type="component" value="Unassembled WGS sequence"/>
</dbReference>
<comment type="caution">
    <text evidence="1">The sequence shown here is derived from an EMBL/GenBank/DDBJ whole genome shotgun (WGS) entry which is preliminary data.</text>
</comment>
<organism evidence="1 2">
    <name type="scientific">Acaulospora colombiana</name>
    <dbReference type="NCBI Taxonomy" id="27376"/>
    <lineage>
        <taxon>Eukaryota</taxon>
        <taxon>Fungi</taxon>
        <taxon>Fungi incertae sedis</taxon>
        <taxon>Mucoromycota</taxon>
        <taxon>Glomeromycotina</taxon>
        <taxon>Glomeromycetes</taxon>
        <taxon>Diversisporales</taxon>
        <taxon>Acaulosporaceae</taxon>
        <taxon>Acaulospora</taxon>
    </lineage>
</organism>
<evidence type="ECO:0000313" key="1">
    <source>
        <dbReference type="EMBL" id="CAG8750495.1"/>
    </source>
</evidence>
<gene>
    <name evidence="1" type="ORF">ACOLOM_LOCUS12672</name>
</gene>
<reference evidence="1" key="1">
    <citation type="submission" date="2021-06" db="EMBL/GenBank/DDBJ databases">
        <authorList>
            <person name="Kallberg Y."/>
            <person name="Tangrot J."/>
            <person name="Rosling A."/>
        </authorList>
    </citation>
    <scope>NUCLEOTIDE SEQUENCE</scope>
    <source>
        <strain evidence="1">CL356</strain>
    </source>
</reference>
<keyword evidence="2" id="KW-1185">Reference proteome</keyword>
<proteinExistence type="predicted"/>
<evidence type="ECO:0000313" key="2">
    <source>
        <dbReference type="Proteomes" id="UP000789525"/>
    </source>
</evidence>
<protein>
    <submittedName>
        <fullName evidence="1">14013_t:CDS:1</fullName>
    </submittedName>
</protein>
<accession>A0ACA9QFZ4</accession>
<sequence>MPETFKVSEGSASPLIKVPFPPTIDPPKLITSKADGTLPRSPNAFMIYRKAFVEAVRAEGYSFPMTVVSAMASRQWEQIESEEIRAYYKRLAKEACEYKKKKYPSKSTGSRRKRTGWSVMSFRENRKEKKRTRLDEKEVNSSTLTTIHSEDATQTFGDFSFPNLSSDTIASTTMEQLHVYNNLLNAYPSPEFSDTFSPDFSSTNNNSFPELSSPESNNDLYLDFSTSNVNLSPDLGGLFVSSDAQSSNIFQTEEQDYIDSQNFIDSWELQFLSDNILINNTAALAATTPGNDDELQTPSEALYTFDICEYQY</sequence>
<dbReference type="EMBL" id="CAJVPT010052909">
    <property type="protein sequence ID" value="CAG8750495.1"/>
    <property type="molecule type" value="Genomic_DNA"/>
</dbReference>